<geneLocation type="plasmid" evidence="2 3">
    <name>pRHL1</name>
</geneLocation>
<dbReference type="AlphaFoldDB" id="Q0RXN0"/>
<sequence>MKAALSVLPNAQARRADLRHRPPSPAAFSASIGRRTSTPRPLSHAAIASWSLNPACHSAMTTLQNLPFALHRSGAIARLLTPSDPHNHRPAGGTRPRRIAPCDHPW</sequence>
<dbReference type="Proteomes" id="UP000008710">
    <property type="component" value="Plasmid pRHL1"/>
</dbReference>
<gene>
    <name evidence="2" type="ordered locus">RHA1_ro08912</name>
</gene>
<reference evidence="3" key="1">
    <citation type="journal article" date="2006" name="Proc. Natl. Acad. Sci. U.S.A.">
        <title>The complete genome of Rhodococcus sp. RHA1 provides insights into a catabolic powerhouse.</title>
        <authorList>
            <person name="McLeod M.P."/>
            <person name="Warren R.L."/>
            <person name="Hsiao W.W.L."/>
            <person name="Araki N."/>
            <person name="Myhre M."/>
            <person name="Fernandes C."/>
            <person name="Miyazawa D."/>
            <person name="Wong W."/>
            <person name="Lillquist A.L."/>
            <person name="Wang D."/>
            <person name="Dosanjh M."/>
            <person name="Hara H."/>
            <person name="Petrescu A."/>
            <person name="Morin R.D."/>
            <person name="Yang G."/>
            <person name="Stott J.M."/>
            <person name="Schein J.E."/>
            <person name="Shin H."/>
            <person name="Smailus D."/>
            <person name="Siddiqui A.S."/>
            <person name="Marra M.A."/>
            <person name="Jones S.J.M."/>
            <person name="Holt R."/>
            <person name="Brinkman F.S.L."/>
            <person name="Miyauchi K."/>
            <person name="Fukuda M."/>
            <person name="Davies J.E."/>
            <person name="Mohn W.W."/>
            <person name="Eltis L.D."/>
        </authorList>
    </citation>
    <scope>NUCLEOTIDE SEQUENCE [LARGE SCALE GENOMIC DNA]</scope>
    <source>
        <strain evidence="3">RHA1</strain>
    </source>
</reference>
<dbReference type="EMBL" id="CP000432">
    <property type="protein sequence ID" value="ABG99956.1"/>
    <property type="molecule type" value="Genomic_DNA"/>
</dbReference>
<evidence type="ECO:0000313" key="3">
    <source>
        <dbReference type="Proteomes" id="UP000008710"/>
    </source>
</evidence>
<evidence type="ECO:0000313" key="2">
    <source>
        <dbReference type="EMBL" id="ABG99956.1"/>
    </source>
</evidence>
<proteinExistence type="predicted"/>
<evidence type="ECO:0000256" key="1">
    <source>
        <dbReference type="SAM" id="MobiDB-lite"/>
    </source>
</evidence>
<feature type="region of interest" description="Disordered" evidence="1">
    <location>
        <begin position="1"/>
        <end position="40"/>
    </location>
</feature>
<organism evidence="2 3">
    <name type="scientific">Rhodococcus jostii (strain RHA1)</name>
    <dbReference type="NCBI Taxonomy" id="101510"/>
    <lineage>
        <taxon>Bacteria</taxon>
        <taxon>Bacillati</taxon>
        <taxon>Actinomycetota</taxon>
        <taxon>Actinomycetes</taxon>
        <taxon>Mycobacteriales</taxon>
        <taxon>Nocardiaceae</taxon>
        <taxon>Rhodococcus</taxon>
    </lineage>
</organism>
<protein>
    <submittedName>
        <fullName evidence="2">Uncharacterized protein</fullName>
    </submittedName>
</protein>
<keyword evidence="2" id="KW-0614">Plasmid</keyword>
<dbReference type="KEGG" id="rha:RHA1_ro08912"/>
<dbReference type="HOGENOM" id="CLU_2221170_0_0_11"/>
<accession>Q0RXN0</accession>
<feature type="region of interest" description="Disordered" evidence="1">
    <location>
        <begin position="81"/>
        <end position="106"/>
    </location>
</feature>
<name>Q0RXN0_RHOJR</name>